<evidence type="ECO:0000313" key="1">
    <source>
        <dbReference type="EMBL" id="TGO91518.1"/>
    </source>
</evidence>
<dbReference type="EMBL" id="PQXO01000025">
    <property type="protein sequence ID" value="TGO91518.1"/>
    <property type="molecule type" value="Genomic_DNA"/>
</dbReference>
<protein>
    <submittedName>
        <fullName evidence="1">Uncharacterized protein</fullName>
    </submittedName>
</protein>
<gene>
    <name evidence="1" type="ORF">BPOR_0025g00120</name>
</gene>
<sequence length="60" mass="6979">MSKLSKASQLNRFPKKSECSDEAFKAIEAEISPYNTTQREEESRIEGPVCDMYEYKQKDI</sequence>
<name>A0A4Z1L408_9HELO</name>
<organism evidence="1 2">
    <name type="scientific">Botrytis porri</name>
    <dbReference type="NCBI Taxonomy" id="87229"/>
    <lineage>
        <taxon>Eukaryota</taxon>
        <taxon>Fungi</taxon>
        <taxon>Dikarya</taxon>
        <taxon>Ascomycota</taxon>
        <taxon>Pezizomycotina</taxon>
        <taxon>Leotiomycetes</taxon>
        <taxon>Helotiales</taxon>
        <taxon>Sclerotiniaceae</taxon>
        <taxon>Botrytis</taxon>
    </lineage>
</organism>
<dbReference type="Proteomes" id="UP000297280">
    <property type="component" value="Unassembled WGS sequence"/>
</dbReference>
<dbReference type="AlphaFoldDB" id="A0A4Z1L408"/>
<comment type="caution">
    <text evidence="1">The sequence shown here is derived from an EMBL/GenBank/DDBJ whole genome shotgun (WGS) entry which is preliminary data.</text>
</comment>
<keyword evidence="2" id="KW-1185">Reference proteome</keyword>
<accession>A0A4Z1L408</accession>
<proteinExistence type="predicted"/>
<reference evidence="1 2" key="1">
    <citation type="submission" date="2017-12" db="EMBL/GenBank/DDBJ databases">
        <title>Comparative genomics of Botrytis spp.</title>
        <authorList>
            <person name="Valero-Jimenez C.A."/>
            <person name="Tapia P."/>
            <person name="Veloso J."/>
            <person name="Silva-Moreno E."/>
            <person name="Staats M."/>
            <person name="Valdes J.H."/>
            <person name="Van Kan J.A.L."/>
        </authorList>
    </citation>
    <scope>NUCLEOTIDE SEQUENCE [LARGE SCALE GENOMIC DNA]</scope>
    <source>
        <strain evidence="1 2">MUCL3349</strain>
    </source>
</reference>
<evidence type="ECO:0000313" key="2">
    <source>
        <dbReference type="Proteomes" id="UP000297280"/>
    </source>
</evidence>